<dbReference type="Pfam" id="PF00263">
    <property type="entry name" value="Secretin"/>
    <property type="match status" value="1"/>
</dbReference>
<dbReference type="Gene3D" id="1.25.40.10">
    <property type="entry name" value="Tetratricopeptide repeat domain"/>
    <property type="match status" value="1"/>
</dbReference>
<dbReference type="Gene3D" id="3.30.1370.130">
    <property type="match status" value="1"/>
</dbReference>
<sequence>MHIFKMNTQALALPSLRISSYLVSTLALLSLAGCAAQMAYRDGVSLIEKGQIEQGLKRLNDAVEAAPGDAAYRSKYLQTKDVALRSMLDEAERRLRAKNVNGARDQYNQILKIEHDHPKAIEGIQTLDQEMRFQELMNNAKQAATQNNREAALNALRTILIEMPSHQEAKALLDSITVTSTLPVSEPTLAESFRKPISIEFKDANLTQVFEVISRTSGLNFVFDREVRLDQRTSIFLKNSTVESALHTTLLTNQLTQQVIDTNTVLIFPNTQTKLKEYQEMVVKTFFLTNANAKEIITILQTITKSKDMVVDEKRNGITLRDSPDVIRIAEKLIAVYDIPEPEVMLEVEVLEIKRTRLQELGIKWPDSLSLTPLTSGTGNPLTLRDLTNNVNSRTTGVSIPTVNINAKAQDSDVKILANPRIRARNHETATIQIGERVPNVTTTSTATFVSESTTYTDVGLKLEVEPRVFLDNDVGIRVKLEVSNVVSQSQTKNGATTYQLGTRNAATSLRLKDGETQILAGLINNEDRSTGNKVPGLGDFPVIGRLFGNTADNTEKTEIVLSITPRLIRNIKAPEAKLAEFTSGTDTNFRVRPEKNPLPAVSGQGTSSNNAEAAKPTTPQNSPLQIYAPAEVTPGEVFNAHIAMQAKDHFSQLVFSVKIDPQQFEIVEVKDGRAPNANLKQPTMRFVAEKDGQINVFMSGSNESPIKPAGINTTIALRALTKISDAKIAIISATGIKQSGEVATLMLPSASTISVK</sequence>
<dbReference type="EMBL" id="JACOGA010000014">
    <property type="protein sequence ID" value="MBC3874898.1"/>
    <property type="molecule type" value="Genomic_DNA"/>
</dbReference>
<dbReference type="Proteomes" id="UP000624279">
    <property type="component" value="Unassembled WGS sequence"/>
</dbReference>
<dbReference type="SUPFAM" id="SSF48452">
    <property type="entry name" value="TPR-like"/>
    <property type="match status" value="1"/>
</dbReference>
<dbReference type="PRINTS" id="PR00811">
    <property type="entry name" value="BCTERIALGSPD"/>
</dbReference>
<comment type="subcellular location">
    <subcellularLocation>
        <location evidence="7">Cell outer membrane</location>
    </subcellularLocation>
    <subcellularLocation>
        <location evidence="1">Membrane</location>
    </subcellularLocation>
</comment>
<dbReference type="Gene3D" id="2.60.40.680">
    <property type="match status" value="1"/>
</dbReference>
<evidence type="ECO:0000256" key="8">
    <source>
        <dbReference type="SAM" id="MobiDB-lite"/>
    </source>
</evidence>
<keyword evidence="3" id="KW-0732">Signal</keyword>
<comment type="caution">
    <text evidence="10">The sequence shown here is derived from an EMBL/GenBank/DDBJ whole genome shotgun (WGS) entry which is preliminary data.</text>
</comment>
<evidence type="ECO:0000256" key="7">
    <source>
        <dbReference type="RuleBase" id="RU004004"/>
    </source>
</evidence>
<keyword evidence="5" id="KW-0998">Cell outer membrane</keyword>
<keyword evidence="4" id="KW-0472">Membrane</keyword>
<dbReference type="SUPFAM" id="SSF49384">
    <property type="entry name" value="Carbohydrate-binding domain"/>
    <property type="match status" value="1"/>
</dbReference>
<keyword evidence="11" id="KW-1185">Reference proteome</keyword>
<evidence type="ECO:0000256" key="3">
    <source>
        <dbReference type="ARBA" id="ARBA00022729"/>
    </source>
</evidence>
<dbReference type="InterPro" id="IPR005644">
    <property type="entry name" value="NolW-like"/>
</dbReference>
<dbReference type="PROSITE" id="PS51257">
    <property type="entry name" value="PROKAR_LIPOPROTEIN"/>
    <property type="match status" value="1"/>
</dbReference>
<dbReference type="InterPro" id="IPR011662">
    <property type="entry name" value="Secretin/TonB_short_N"/>
</dbReference>
<feature type="domain" description="Secretin/TonB short N-terminal" evidence="9">
    <location>
        <begin position="219"/>
        <end position="270"/>
    </location>
</feature>
<name>A0ABR6YEB2_9BURK</name>
<dbReference type="PRINTS" id="PR01032">
    <property type="entry name" value="PHAGEIV"/>
</dbReference>
<organism evidence="10 11">
    <name type="scientific">Undibacterium flavidum</name>
    <dbReference type="NCBI Taxonomy" id="2762297"/>
    <lineage>
        <taxon>Bacteria</taxon>
        <taxon>Pseudomonadati</taxon>
        <taxon>Pseudomonadota</taxon>
        <taxon>Betaproteobacteria</taxon>
        <taxon>Burkholderiales</taxon>
        <taxon>Oxalobacteraceae</taxon>
        <taxon>Undibacterium</taxon>
    </lineage>
</organism>
<dbReference type="Gene3D" id="3.30.1370.120">
    <property type="match status" value="1"/>
</dbReference>
<evidence type="ECO:0000313" key="10">
    <source>
        <dbReference type="EMBL" id="MBC3874898.1"/>
    </source>
</evidence>
<dbReference type="InterPro" id="IPR038591">
    <property type="entry name" value="NolW-like_sf"/>
</dbReference>
<reference evidence="10 11" key="1">
    <citation type="submission" date="2020-08" db="EMBL/GenBank/DDBJ databases">
        <title>Novel species isolated from subtropical streams in China.</title>
        <authorList>
            <person name="Lu H."/>
        </authorList>
    </citation>
    <scope>NUCLEOTIDE SEQUENCE [LARGE SCALE GENOMIC DNA]</scope>
    <source>
        <strain evidence="10 11">LX15W</strain>
    </source>
</reference>
<evidence type="ECO:0000256" key="4">
    <source>
        <dbReference type="ARBA" id="ARBA00023136"/>
    </source>
</evidence>
<evidence type="ECO:0000256" key="6">
    <source>
        <dbReference type="RuleBase" id="RU004003"/>
    </source>
</evidence>
<dbReference type="SMART" id="SM00965">
    <property type="entry name" value="STN"/>
    <property type="match status" value="1"/>
</dbReference>
<evidence type="ECO:0000256" key="2">
    <source>
        <dbReference type="ARBA" id="ARBA00022448"/>
    </source>
</evidence>
<dbReference type="RefSeq" id="WP_186942885.1">
    <property type="nucleotide sequence ID" value="NZ_JACOGA010000014.1"/>
</dbReference>
<dbReference type="InterPro" id="IPR050810">
    <property type="entry name" value="Bact_Secretion_Sys_Channel"/>
</dbReference>
<dbReference type="PANTHER" id="PTHR30332:SF17">
    <property type="entry name" value="TYPE IV PILIATION SYSTEM PROTEIN DR_0774-RELATED"/>
    <property type="match status" value="1"/>
</dbReference>
<dbReference type="InterPro" id="IPR001775">
    <property type="entry name" value="GspD/PilQ"/>
</dbReference>
<dbReference type="PANTHER" id="PTHR30332">
    <property type="entry name" value="PROBABLE GENERAL SECRETION PATHWAY PROTEIN D"/>
    <property type="match status" value="1"/>
</dbReference>
<evidence type="ECO:0000256" key="5">
    <source>
        <dbReference type="ARBA" id="ARBA00023237"/>
    </source>
</evidence>
<evidence type="ECO:0000259" key="9">
    <source>
        <dbReference type="SMART" id="SM00965"/>
    </source>
</evidence>
<dbReference type="InterPro" id="IPR011990">
    <property type="entry name" value="TPR-like_helical_dom_sf"/>
</dbReference>
<dbReference type="InterPro" id="IPR004846">
    <property type="entry name" value="T2SS/T3SS_dom"/>
</dbReference>
<accession>A0ABR6YEB2</accession>
<protein>
    <submittedName>
        <fullName evidence="10">General secretion pathway protein GspD</fullName>
    </submittedName>
</protein>
<keyword evidence="2 7" id="KW-0813">Transport</keyword>
<feature type="compositionally biased region" description="Polar residues" evidence="8">
    <location>
        <begin position="604"/>
        <end position="624"/>
    </location>
</feature>
<gene>
    <name evidence="10" type="ORF">H8K55_15000</name>
</gene>
<comment type="similarity">
    <text evidence="6">Belongs to the bacterial secretin family.</text>
</comment>
<proteinExistence type="inferred from homology"/>
<evidence type="ECO:0000256" key="1">
    <source>
        <dbReference type="ARBA" id="ARBA00004370"/>
    </source>
</evidence>
<dbReference type="InterPro" id="IPR008965">
    <property type="entry name" value="CBM2/CBM3_carb-bd_dom_sf"/>
</dbReference>
<dbReference type="Pfam" id="PF03958">
    <property type="entry name" value="Secretin_N"/>
    <property type="match status" value="1"/>
</dbReference>
<feature type="region of interest" description="Disordered" evidence="8">
    <location>
        <begin position="588"/>
        <end position="624"/>
    </location>
</feature>
<evidence type="ECO:0000313" key="11">
    <source>
        <dbReference type="Proteomes" id="UP000624279"/>
    </source>
</evidence>